<evidence type="ECO:0000313" key="2">
    <source>
        <dbReference type="EMBL" id="QEN05085.1"/>
    </source>
</evidence>
<dbReference type="EMBL" id="CP035807">
    <property type="protein sequence ID" value="QEN05085.1"/>
    <property type="molecule type" value="Genomic_DNA"/>
</dbReference>
<accession>A0A5C1QAK1</accession>
<sequence>MKKVFIIIGVLLFYMNLQAAEKITGIWKIISKETGFVQSIALIYEYNSKVFGRLLVTYEDDGKLSDPKGVADKIVGDPTFIGLDFIWDLEDRGKKWSRGKILDPLRGKIYSCDMWIDGDNLIVKGKIGPFGREQIWIPLKKRSELPSWVKIPNKPTPIIPVVK</sequence>
<evidence type="ECO:0000259" key="1">
    <source>
        <dbReference type="Pfam" id="PF09917"/>
    </source>
</evidence>
<dbReference type="Proteomes" id="UP000323824">
    <property type="component" value="Chromosome"/>
</dbReference>
<dbReference type="RefSeq" id="WP_149568326.1">
    <property type="nucleotide sequence ID" value="NZ_CP035807.1"/>
</dbReference>
<reference evidence="2 3" key="1">
    <citation type="submission" date="2019-02" db="EMBL/GenBank/DDBJ databases">
        <authorList>
            <person name="Fomenkov A."/>
            <person name="Dubinina G."/>
            <person name="Grabovich M."/>
            <person name="Vincze T."/>
            <person name="Roberts R.J."/>
        </authorList>
    </citation>
    <scope>NUCLEOTIDE SEQUENCE [LARGE SCALE GENOMIC DNA]</scope>
    <source>
        <strain evidence="2 3">P</strain>
    </source>
</reference>
<keyword evidence="3" id="KW-1185">Reference proteome</keyword>
<organism evidence="2 3">
    <name type="scientific">Thiospirochaeta perfilievii</name>
    <dbReference type="NCBI Taxonomy" id="252967"/>
    <lineage>
        <taxon>Bacteria</taxon>
        <taxon>Pseudomonadati</taxon>
        <taxon>Spirochaetota</taxon>
        <taxon>Spirochaetia</taxon>
        <taxon>Spirochaetales</taxon>
        <taxon>Spirochaetaceae</taxon>
        <taxon>Thiospirochaeta</taxon>
    </lineage>
</organism>
<dbReference type="Pfam" id="PF09917">
    <property type="entry name" value="DUF2147"/>
    <property type="match status" value="1"/>
</dbReference>
<dbReference type="KEGG" id="sper:EW093_10305"/>
<proteinExistence type="predicted"/>
<dbReference type="InterPro" id="IPR019223">
    <property type="entry name" value="DUF2147"/>
</dbReference>
<reference evidence="2 3" key="2">
    <citation type="submission" date="2019-09" db="EMBL/GenBank/DDBJ databases">
        <title>Complete Genome Sequence and Methylome Analysis of free living Spirochaetas.</title>
        <authorList>
            <person name="Leshcheva N."/>
            <person name="Mikheeva N."/>
        </authorList>
    </citation>
    <scope>NUCLEOTIDE SEQUENCE [LARGE SCALE GENOMIC DNA]</scope>
    <source>
        <strain evidence="2 3">P</strain>
    </source>
</reference>
<evidence type="ECO:0000313" key="3">
    <source>
        <dbReference type="Proteomes" id="UP000323824"/>
    </source>
</evidence>
<name>A0A5C1QAK1_9SPIO</name>
<dbReference type="Gene3D" id="2.40.128.520">
    <property type="match status" value="1"/>
</dbReference>
<dbReference type="OrthoDB" id="9814399at2"/>
<feature type="domain" description="DUF2147" evidence="1">
    <location>
        <begin position="25"/>
        <end position="136"/>
    </location>
</feature>
<protein>
    <submittedName>
        <fullName evidence="2">DUF2147 domain-containing protein</fullName>
    </submittedName>
</protein>
<dbReference type="AlphaFoldDB" id="A0A5C1QAK1"/>
<gene>
    <name evidence="2" type="ORF">EW093_10305</name>
</gene>